<protein>
    <submittedName>
        <fullName evidence="2">Carotenoid 1,2-hydratase</fullName>
    </submittedName>
</protein>
<dbReference type="Proteomes" id="UP000249065">
    <property type="component" value="Unassembled WGS sequence"/>
</dbReference>
<evidence type="ECO:0000313" key="2">
    <source>
        <dbReference type="EMBL" id="RAI57705.1"/>
    </source>
</evidence>
<feature type="compositionally biased region" description="Basic and acidic residues" evidence="1">
    <location>
        <begin position="223"/>
        <end position="235"/>
    </location>
</feature>
<feature type="region of interest" description="Disordered" evidence="1">
    <location>
        <begin position="204"/>
        <end position="236"/>
    </location>
</feature>
<evidence type="ECO:0000313" key="3">
    <source>
        <dbReference type="Proteomes" id="UP000249065"/>
    </source>
</evidence>
<proteinExistence type="predicted"/>
<reference evidence="3" key="1">
    <citation type="submission" date="2018-06" db="EMBL/GenBank/DDBJ databases">
        <authorList>
            <person name="Khan S.A."/>
        </authorList>
    </citation>
    <scope>NUCLEOTIDE SEQUENCE [LARGE SCALE GENOMIC DNA]</scope>
    <source>
        <strain evidence="3">DB-1506</strain>
    </source>
</reference>
<gene>
    <name evidence="2" type="ORF">DOO78_17930</name>
</gene>
<dbReference type="SUPFAM" id="SSF159245">
    <property type="entry name" value="AttH-like"/>
    <property type="match status" value="1"/>
</dbReference>
<keyword evidence="3" id="KW-1185">Reference proteome</keyword>
<name>A0A327M5K3_9PROT</name>
<evidence type="ECO:0000256" key="1">
    <source>
        <dbReference type="SAM" id="MobiDB-lite"/>
    </source>
</evidence>
<dbReference type="CDD" id="cd21471">
    <property type="entry name" value="CrtC-like"/>
    <property type="match status" value="1"/>
</dbReference>
<sequence>MSEDGRHGLTIIAFIGSVFSPWYAWARRGGRAAEPAAHCALNVALYGPGGRWAMTERRGEALGRGEDWLRIGPSTLRWDGATLVVEFAEVAAPLPRPVRGRVRLHAAAPGRRGFLLDAAGRHRWRPIAAAARIEVELDQPRLRWSGPGYFDSNDGDAPLEEDFRRWDWCRAPLGQGEAAGSAVLYNVARRDGTAQSLALRVHPSGAIEDMPPPPPATLPRSRWRLDRPTRADPGEAPRVLRTLQDAPFYARSMIATRLCGEATVAVHESLDLDRFRAPWVQAMLPFRIPRSLR</sequence>
<accession>A0A327M5K3</accession>
<dbReference type="EMBL" id="QLIX01000015">
    <property type="protein sequence ID" value="RAI57705.1"/>
    <property type="molecule type" value="Genomic_DNA"/>
</dbReference>
<dbReference type="AlphaFoldDB" id="A0A327M5K3"/>
<organism evidence="2 3">
    <name type="scientific">Roseicella frigidaeris</name>
    <dbReference type="NCBI Taxonomy" id="2230885"/>
    <lineage>
        <taxon>Bacteria</taxon>
        <taxon>Pseudomonadati</taxon>
        <taxon>Pseudomonadota</taxon>
        <taxon>Alphaproteobacteria</taxon>
        <taxon>Acetobacterales</taxon>
        <taxon>Roseomonadaceae</taxon>
        <taxon>Roseicella</taxon>
    </lineage>
</organism>
<comment type="caution">
    <text evidence="2">The sequence shown here is derived from an EMBL/GenBank/DDBJ whole genome shotgun (WGS) entry which is preliminary data.</text>
</comment>